<evidence type="ECO:0000259" key="14">
    <source>
        <dbReference type="Pfam" id="PF08263"/>
    </source>
</evidence>
<dbReference type="PANTHER" id="PTHR48061:SF46">
    <property type="entry name" value="LEUCINE-RICH REPEAT-CONTAINING N-TERMINAL PLANT-TYPE DOMAIN-CONTAINING PROTEIN"/>
    <property type="match status" value="1"/>
</dbReference>
<evidence type="ECO:0000256" key="5">
    <source>
        <dbReference type="ARBA" id="ARBA00022692"/>
    </source>
</evidence>
<dbReference type="SUPFAM" id="SSF52047">
    <property type="entry name" value="RNI-like"/>
    <property type="match status" value="1"/>
</dbReference>
<keyword evidence="7" id="KW-0677">Repeat</keyword>
<keyword evidence="6 13" id="KW-0732">Signal</keyword>
<comment type="similarity">
    <text evidence="2">Belongs to the RLP family.</text>
</comment>
<accession>A0AAD6M0D9</accession>
<keyword evidence="8 12" id="KW-1133">Transmembrane helix</keyword>
<evidence type="ECO:0000256" key="6">
    <source>
        <dbReference type="ARBA" id="ARBA00022729"/>
    </source>
</evidence>
<evidence type="ECO:0000256" key="13">
    <source>
        <dbReference type="SAM" id="SignalP"/>
    </source>
</evidence>
<feature type="chain" id="PRO_5042279991" evidence="13">
    <location>
        <begin position="26"/>
        <end position="1099"/>
    </location>
</feature>
<evidence type="ECO:0000256" key="11">
    <source>
        <dbReference type="ARBA" id="ARBA00023180"/>
    </source>
</evidence>
<dbReference type="SMART" id="SM00369">
    <property type="entry name" value="LRR_TYP"/>
    <property type="match status" value="13"/>
</dbReference>
<dbReference type="InterPro" id="IPR003591">
    <property type="entry name" value="Leu-rich_rpt_typical-subtyp"/>
</dbReference>
<dbReference type="PROSITE" id="PS51450">
    <property type="entry name" value="LRR"/>
    <property type="match status" value="1"/>
</dbReference>
<dbReference type="InterPro" id="IPR001611">
    <property type="entry name" value="Leu-rich_rpt"/>
</dbReference>
<evidence type="ECO:0000256" key="10">
    <source>
        <dbReference type="ARBA" id="ARBA00023170"/>
    </source>
</evidence>
<dbReference type="FunFam" id="3.80.10.10:FF:000095">
    <property type="entry name" value="LRR receptor-like serine/threonine-protein kinase GSO1"/>
    <property type="match status" value="1"/>
</dbReference>
<keyword evidence="3" id="KW-1003">Cell membrane</keyword>
<evidence type="ECO:0000256" key="3">
    <source>
        <dbReference type="ARBA" id="ARBA00022475"/>
    </source>
</evidence>
<feature type="transmembrane region" description="Helical" evidence="12">
    <location>
        <begin position="1040"/>
        <end position="1064"/>
    </location>
</feature>
<dbReference type="Pfam" id="PF00560">
    <property type="entry name" value="LRR_1"/>
    <property type="match status" value="6"/>
</dbReference>
<dbReference type="InterPro" id="IPR032675">
    <property type="entry name" value="LRR_dom_sf"/>
</dbReference>
<dbReference type="PANTHER" id="PTHR48061">
    <property type="entry name" value="LEUCINE-RICH REPEAT RECEPTOR PROTEIN KINASE EMS1-LIKE-RELATED"/>
    <property type="match status" value="1"/>
</dbReference>
<feature type="domain" description="Leucine-rich repeat-containing N-terminal plant-type" evidence="14">
    <location>
        <begin position="47"/>
        <end position="92"/>
    </location>
</feature>
<keyword evidence="11" id="KW-0325">Glycoprotein</keyword>
<keyword evidence="16" id="KW-1185">Reference proteome</keyword>
<keyword evidence="9 12" id="KW-0472">Membrane</keyword>
<dbReference type="InterPro" id="IPR046956">
    <property type="entry name" value="RLP23-like"/>
</dbReference>
<evidence type="ECO:0000256" key="4">
    <source>
        <dbReference type="ARBA" id="ARBA00022614"/>
    </source>
</evidence>
<evidence type="ECO:0000256" key="2">
    <source>
        <dbReference type="ARBA" id="ARBA00009592"/>
    </source>
</evidence>
<keyword evidence="10 15" id="KW-0675">Receptor</keyword>
<dbReference type="Proteomes" id="UP001164929">
    <property type="component" value="Chromosome 12"/>
</dbReference>
<keyword evidence="5 12" id="KW-0812">Transmembrane</keyword>
<dbReference type="Pfam" id="PF13855">
    <property type="entry name" value="LRR_8"/>
    <property type="match status" value="1"/>
</dbReference>
<dbReference type="EMBL" id="JAQIZT010000012">
    <property type="protein sequence ID" value="KAJ6976545.1"/>
    <property type="molecule type" value="Genomic_DNA"/>
</dbReference>
<sequence>MGFSLCLSQSLSFFLFLFHFHSTISSPLSSNYTSSSSHLCAHHHSLSLLQFKQSFSINSSALSEYYCSYPFPKTESWKEGTDCCLWDGVTCDLKTGHVTGLDLSCSMLYGTLRPNNSLFSLHNLQQLDLSFNDFNTSHISSRFGHFSSLTHLNLSGSDLAGQVPLEVSHLSKLVSLDLSSNYGLSLEPICFDKLVRNLTKLRELYLSWVNMSLVVPDSLMNLSSSLSSLKLKDCGLQGKFPSSMGRFKHLRYLDLGGNSLTGSILYDFEQLTELVSLSLSGNFYLSLEPISFDKIVQNLTKLREVNLAFVNMSLVASNSLTNLSSSLSSLSLSNCGLQGKFPGNIFLLPNLESLYLSYNEGLTSSFPSSNLSNVLSLLGLSNTRILVYLENDLISNLKSLKYISLSNRNIIRLDLAMLGNLTQLTYLDLSSNNFIGEIPLSIGNNTLSNLQYLYLFDNFFNGTIPSFLFALPSLQYLDLHNNNLIGSISEFQHDSLVYLHLSNNYLHGTIPSSIFKQENLEALLLVSNSKLTGEISSSICKLRFLEVLDLSDNSLSGSIPLCLGNFSSKLSVLHLGMNNLQGTIPSTFSKGNSLEYLDLNGNELEGEISPSIINCTMLEVLDLGNNKIEDTFPYFLEMLPKLQILVLKSNKLQGFVKGPTAYNSFFKLWIFDISGNNFSGPLPTRYFNTLEAMMTSDKTMIYLNTTNHIVCVHSIEMTWKGVEIEFPRIRSTIRILDLSSNSFTEEIPKVIGKLKALQQLNLSHNFLTGHIQSSLGNLTNLESLDLSLNLLTGRIPTQLGGLTFLAILNLSHNQLEGPIPSGEQFNTFDARSFEGNSGLCGFQVLKECYSEEAPSLPASSFHEGDDSTLFGEGFGWKAVIIGYGCGFVFGVATGYVVCRTKKPSWFLRMVEDKWNIKSKNTKKNFCRYVQTRYQVDLTLKQHFKVSQFQRPEEDAGGLLHRVLKLVYLTFLQVLELSHNQLEGPIPKGKQFNTFDHRSFEGNSGLRGFPMLEECSNGEAPPLPPSNFIAGDDSTLFEDGFGWKAVAIGYGCGFMFGVIMGYVVFKTRRPAWFLKTVEDQWSLNAIRTKKNASRNGARRN</sequence>
<dbReference type="AlphaFoldDB" id="A0AAD6M0D9"/>
<dbReference type="PRINTS" id="PR00019">
    <property type="entry name" value="LEURICHRPT"/>
</dbReference>
<comment type="subcellular location">
    <subcellularLocation>
        <location evidence="1">Cell membrane</location>
        <topology evidence="1">Single-pass type I membrane protein</topology>
    </subcellularLocation>
</comment>
<evidence type="ECO:0000313" key="15">
    <source>
        <dbReference type="EMBL" id="KAJ6976545.1"/>
    </source>
</evidence>
<evidence type="ECO:0000256" key="12">
    <source>
        <dbReference type="SAM" id="Phobius"/>
    </source>
</evidence>
<evidence type="ECO:0000313" key="16">
    <source>
        <dbReference type="Proteomes" id="UP001164929"/>
    </source>
</evidence>
<evidence type="ECO:0000256" key="1">
    <source>
        <dbReference type="ARBA" id="ARBA00004251"/>
    </source>
</evidence>
<dbReference type="GO" id="GO:0005886">
    <property type="term" value="C:plasma membrane"/>
    <property type="evidence" value="ECO:0007669"/>
    <property type="project" value="UniProtKB-SubCell"/>
</dbReference>
<gene>
    <name evidence="15" type="ORF">NC653_028634</name>
</gene>
<dbReference type="SUPFAM" id="SSF52058">
    <property type="entry name" value="L domain-like"/>
    <property type="match status" value="2"/>
</dbReference>
<dbReference type="InterPro" id="IPR013210">
    <property type="entry name" value="LRR_N_plant-typ"/>
</dbReference>
<evidence type="ECO:0000256" key="9">
    <source>
        <dbReference type="ARBA" id="ARBA00023136"/>
    </source>
</evidence>
<evidence type="ECO:0000256" key="8">
    <source>
        <dbReference type="ARBA" id="ARBA00022989"/>
    </source>
</evidence>
<reference evidence="15" key="1">
    <citation type="journal article" date="2023" name="Mol. Ecol. Resour.">
        <title>Chromosome-level genome assembly of a triploid poplar Populus alba 'Berolinensis'.</title>
        <authorList>
            <person name="Chen S."/>
            <person name="Yu Y."/>
            <person name="Wang X."/>
            <person name="Wang S."/>
            <person name="Zhang T."/>
            <person name="Zhou Y."/>
            <person name="He R."/>
            <person name="Meng N."/>
            <person name="Wang Y."/>
            <person name="Liu W."/>
            <person name="Liu Z."/>
            <person name="Liu J."/>
            <person name="Guo Q."/>
            <person name="Huang H."/>
            <person name="Sederoff R.R."/>
            <person name="Wang G."/>
            <person name="Qu G."/>
            <person name="Chen S."/>
        </authorList>
    </citation>
    <scope>NUCLEOTIDE SEQUENCE</scope>
    <source>
        <strain evidence="15">SC-2020</strain>
    </source>
</reference>
<dbReference type="FunFam" id="3.80.10.10:FF:000111">
    <property type="entry name" value="LRR receptor-like serine/threonine-protein kinase ERECTA"/>
    <property type="match status" value="1"/>
</dbReference>
<proteinExistence type="inferred from homology"/>
<feature type="signal peptide" evidence="13">
    <location>
        <begin position="1"/>
        <end position="25"/>
    </location>
</feature>
<name>A0AAD6M0D9_9ROSI</name>
<protein>
    <submittedName>
        <fullName evidence="15">Receptor-like protein 9DC3</fullName>
    </submittedName>
</protein>
<dbReference type="Pfam" id="PF08263">
    <property type="entry name" value="LRRNT_2"/>
    <property type="match status" value="1"/>
</dbReference>
<dbReference type="Gene3D" id="3.80.10.10">
    <property type="entry name" value="Ribonuclease Inhibitor"/>
    <property type="match status" value="5"/>
</dbReference>
<comment type="caution">
    <text evidence="15">The sequence shown here is derived from an EMBL/GenBank/DDBJ whole genome shotgun (WGS) entry which is preliminary data.</text>
</comment>
<evidence type="ECO:0000256" key="7">
    <source>
        <dbReference type="ARBA" id="ARBA00022737"/>
    </source>
</evidence>
<dbReference type="Pfam" id="PF12799">
    <property type="entry name" value="LRR_4"/>
    <property type="match status" value="2"/>
</dbReference>
<dbReference type="SMART" id="SM00365">
    <property type="entry name" value="LRR_SD22"/>
    <property type="match status" value="7"/>
</dbReference>
<dbReference type="InterPro" id="IPR025875">
    <property type="entry name" value="Leu-rich_rpt_4"/>
</dbReference>
<organism evidence="15 16">
    <name type="scientific">Populus alba x Populus x berolinensis</name>
    <dbReference type="NCBI Taxonomy" id="444605"/>
    <lineage>
        <taxon>Eukaryota</taxon>
        <taxon>Viridiplantae</taxon>
        <taxon>Streptophyta</taxon>
        <taxon>Embryophyta</taxon>
        <taxon>Tracheophyta</taxon>
        <taxon>Spermatophyta</taxon>
        <taxon>Magnoliopsida</taxon>
        <taxon>eudicotyledons</taxon>
        <taxon>Gunneridae</taxon>
        <taxon>Pentapetalae</taxon>
        <taxon>rosids</taxon>
        <taxon>fabids</taxon>
        <taxon>Malpighiales</taxon>
        <taxon>Salicaceae</taxon>
        <taxon>Saliceae</taxon>
        <taxon>Populus</taxon>
    </lineage>
</organism>
<keyword evidence="4" id="KW-0433">Leucine-rich repeat</keyword>